<accession>V5I2P9</accession>
<dbReference type="GO" id="GO:0006283">
    <property type="term" value="P:transcription-coupled nucleotide-excision repair"/>
    <property type="evidence" value="ECO:0007669"/>
    <property type="project" value="InterPro"/>
</dbReference>
<feature type="repeat" description="WD" evidence="5">
    <location>
        <begin position="178"/>
        <end position="213"/>
    </location>
</feature>
<dbReference type="InterPro" id="IPR020472">
    <property type="entry name" value="WD40_PAC1"/>
</dbReference>
<reference evidence="7" key="1">
    <citation type="journal article" date="2015" name="Sci. Rep.">
        <title>Tissue- and time-dependent transcription in Ixodes ricinus salivary glands and midguts when blood feeding on the vertebrate host.</title>
        <authorList>
            <person name="Kotsyfakis M."/>
            <person name="Schwarz A."/>
            <person name="Erhart J."/>
            <person name="Ribeiro J.M."/>
        </authorList>
    </citation>
    <scope>NUCLEOTIDE SEQUENCE</scope>
    <source>
        <tissue evidence="7">Salivary gland and midgut</tissue>
    </source>
</reference>
<dbReference type="PANTHER" id="PTHR46202:SF1">
    <property type="entry name" value="DNA EXCISION REPAIR PROTEIN ERCC-8"/>
    <property type="match status" value="1"/>
</dbReference>
<dbReference type="EMBL" id="GANP01002530">
    <property type="protein sequence ID" value="JAB81938.1"/>
    <property type="molecule type" value="mRNA"/>
</dbReference>
<evidence type="ECO:0000256" key="5">
    <source>
        <dbReference type="PROSITE-ProRule" id="PRU00221"/>
    </source>
</evidence>
<dbReference type="FunFam" id="2.130.10.10:FF:001621">
    <property type="entry name" value="Excision repair cross-complementation group 8"/>
    <property type="match status" value="1"/>
</dbReference>
<keyword evidence="1 5" id="KW-0853">WD repeat</keyword>
<feature type="repeat" description="WD" evidence="5">
    <location>
        <begin position="93"/>
        <end position="135"/>
    </location>
</feature>
<name>V5I2P9_IXORI</name>
<dbReference type="SUPFAM" id="SSF50978">
    <property type="entry name" value="WD40 repeat-like"/>
    <property type="match status" value="1"/>
</dbReference>
<dbReference type="GO" id="GO:0031464">
    <property type="term" value="C:Cul4A-RING E3 ubiquitin ligase complex"/>
    <property type="evidence" value="ECO:0007669"/>
    <property type="project" value="TreeGrafter"/>
</dbReference>
<feature type="region of interest" description="Disordered" evidence="6">
    <location>
        <begin position="345"/>
        <end position="364"/>
    </location>
</feature>
<dbReference type="PROSITE" id="PS50294">
    <property type="entry name" value="WD_REPEATS_REGION"/>
    <property type="match status" value="2"/>
</dbReference>
<dbReference type="SMART" id="SM00320">
    <property type="entry name" value="WD40"/>
    <property type="match status" value="5"/>
</dbReference>
<feature type="repeat" description="WD" evidence="5">
    <location>
        <begin position="222"/>
        <end position="263"/>
    </location>
</feature>
<evidence type="ECO:0000256" key="3">
    <source>
        <dbReference type="ARBA" id="ARBA00022763"/>
    </source>
</evidence>
<dbReference type="PANTHER" id="PTHR46202">
    <property type="entry name" value="DNA EXCISION REPAIR PROTEIN ERCC-8"/>
    <property type="match status" value="1"/>
</dbReference>
<evidence type="ECO:0000256" key="6">
    <source>
        <dbReference type="SAM" id="MobiDB-lite"/>
    </source>
</evidence>
<dbReference type="InterPro" id="IPR036322">
    <property type="entry name" value="WD40_repeat_dom_sf"/>
</dbReference>
<proteinExistence type="evidence at transcript level"/>
<dbReference type="PROSITE" id="PS50082">
    <property type="entry name" value="WD_REPEATS_2"/>
    <property type="match status" value="3"/>
</dbReference>
<dbReference type="InterPro" id="IPR019775">
    <property type="entry name" value="WD40_repeat_CS"/>
</dbReference>
<dbReference type="InterPro" id="IPR001680">
    <property type="entry name" value="WD40_rpt"/>
</dbReference>
<keyword evidence="2" id="KW-0677">Repeat</keyword>
<dbReference type="GO" id="GO:0000109">
    <property type="term" value="C:nucleotide-excision repair complex"/>
    <property type="evidence" value="ECO:0007669"/>
    <property type="project" value="TreeGrafter"/>
</dbReference>
<dbReference type="Pfam" id="PF00400">
    <property type="entry name" value="WD40"/>
    <property type="match status" value="4"/>
</dbReference>
<dbReference type="GO" id="GO:0000209">
    <property type="term" value="P:protein polyubiquitination"/>
    <property type="evidence" value="ECO:0007669"/>
    <property type="project" value="TreeGrafter"/>
</dbReference>
<evidence type="ECO:0000313" key="7">
    <source>
        <dbReference type="EMBL" id="JAB81938.1"/>
    </source>
</evidence>
<organism evidence="7">
    <name type="scientific">Ixodes ricinus</name>
    <name type="common">Common tick</name>
    <name type="synonym">Acarus ricinus</name>
    <dbReference type="NCBI Taxonomy" id="34613"/>
    <lineage>
        <taxon>Eukaryota</taxon>
        <taxon>Metazoa</taxon>
        <taxon>Ecdysozoa</taxon>
        <taxon>Arthropoda</taxon>
        <taxon>Chelicerata</taxon>
        <taxon>Arachnida</taxon>
        <taxon>Acari</taxon>
        <taxon>Parasitiformes</taxon>
        <taxon>Ixodida</taxon>
        <taxon>Ixodoidea</taxon>
        <taxon>Ixodidae</taxon>
        <taxon>Ixodinae</taxon>
        <taxon>Ixodes</taxon>
    </lineage>
</organism>
<evidence type="ECO:0000256" key="2">
    <source>
        <dbReference type="ARBA" id="ARBA00022737"/>
    </source>
</evidence>
<dbReference type="PROSITE" id="PS00678">
    <property type="entry name" value="WD_REPEATS_1"/>
    <property type="match status" value="2"/>
</dbReference>
<keyword evidence="4" id="KW-0234">DNA repair</keyword>
<evidence type="ECO:0000256" key="1">
    <source>
        <dbReference type="ARBA" id="ARBA00022574"/>
    </source>
</evidence>
<protein>
    <submittedName>
        <fullName evidence="7">Putative excision repaiross-complementing rodent repair deficiency</fullName>
    </submittedName>
</protein>
<dbReference type="InterPro" id="IPR015943">
    <property type="entry name" value="WD40/YVTN_repeat-like_dom_sf"/>
</dbReference>
<keyword evidence="3" id="KW-0227">DNA damage</keyword>
<dbReference type="Gene3D" id="2.130.10.10">
    <property type="entry name" value="YVTN repeat-like/Quinoprotein amine dehydrogenase"/>
    <property type="match status" value="1"/>
</dbReference>
<sequence>MLSARRNLECGLLSPTAFRAAETSRRLQNLELSRCQDLEQSHSSGVNCLSLDPVEGRYLLSGGADGGLCVHDLFSEYDRVKRTSRVVCKLDRNEAHRFAVSTVQWYPCDTGLFTSSGMDSELRVWDANALKVAEVLRLGAKVYSHHLEEAQPTIVALGTGRPWVTLADLRTGIACQELRGHSGKVLAVRWSPSVAGLLATASQDNKVMLWDIRCARGALATLKGHSGAATSLAFLPDGLVLFSLGADNRLRAWDIARRRELHFFGAIVPNERPVQMAISSEVMLVPSGRRLLAMDFRDDGGISSLKGAHFGQANCVLLCPLTLEAYSGAMDRTILCWTANPDKERAMDDHQDGLPDAWSSDEET</sequence>
<dbReference type="AlphaFoldDB" id="V5I2P9"/>
<evidence type="ECO:0000256" key="4">
    <source>
        <dbReference type="ARBA" id="ARBA00023204"/>
    </source>
</evidence>
<dbReference type="InterPro" id="IPR042238">
    <property type="entry name" value="Rad28/ERCC8/Ckn1/ATCSA-1"/>
</dbReference>
<dbReference type="PRINTS" id="PR00320">
    <property type="entry name" value="GPROTEINBRPT"/>
</dbReference>
<dbReference type="GO" id="GO:0043161">
    <property type="term" value="P:proteasome-mediated ubiquitin-dependent protein catabolic process"/>
    <property type="evidence" value="ECO:0007669"/>
    <property type="project" value="TreeGrafter"/>
</dbReference>